<dbReference type="GO" id="GO:0005524">
    <property type="term" value="F:ATP binding"/>
    <property type="evidence" value="ECO:0007669"/>
    <property type="project" value="UniProtKB-KW"/>
</dbReference>
<protein>
    <recommendedName>
        <fullName evidence="4">AAA+ ATPase domain-containing protein</fullName>
    </recommendedName>
</protein>
<gene>
    <name evidence="5" type="ORF">J34TS1_61720</name>
</gene>
<dbReference type="Pfam" id="PF03266">
    <property type="entry name" value="NTPase_1"/>
    <property type="match status" value="1"/>
</dbReference>
<dbReference type="InterPro" id="IPR004948">
    <property type="entry name" value="Nuc-triphosphatase_THEP1"/>
</dbReference>
<dbReference type="EMBL" id="BORT01000052">
    <property type="protein sequence ID" value="GIO51407.1"/>
    <property type="molecule type" value="Genomic_DNA"/>
</dbReference>
<organism evidence="5 6">
    <name type="scientific">Paenibacillus azoreducens</name>
    <dbReference type="NCBI Taxonomy" id="116718"/>
    <lineage>
        <taxon>Bacteria</taxon>
        <taxon>Bacillati</taxon>
        <taxon>Bacillota</taxon>
        <taxon>Bacilli</taxon>
        <taxon>Bacillales</taxon>
        <taxon>Paenibacillaceae</taxon>
        <taxon>Paenibacillus</taxon>
    </lineage>
</organism>
<dbReference type="Gene3D" id="3.40.50.300">
    <property type="entry name" value="P-loop containing nucleotide triphosphate hydrolases"/>
    <property type="match status" value="1"/>
</dbReference>
<evidence type="ECO:0000313" key="6">
    <source>
        <dbReference type="Proteomes" id="UP000682811"/>
    </source>
</evidence>
<feature type="domain" description="AAA+ ATPase" evidence="4">
    <location>
        <begin position="116"/>
        <end position="273"/>
    </location>
</feature>
<proteinExistence type="predicted"/>
<keyword evidence="2" id="KW-0378">Hydrolase</keyword>
<evidence type="ECO:0000256" key="3">
    <source>
        <dbReference type="ARBA" id="ARBA00022840"/>
    </source>
</evidence>
<dbReference type="PANTHER" id="PTHR43146">
    <property type="entry name" value="CANCER-RELATED NUCLEOSIDE-TRIPHOSPHATASE"/>
    <property type="match status" value="1"/>
</dbReference>
<dbReference type="Proteomes" id="UP000682811">
    <property type="component" value="Unassembled WGS sequence"/>
</dbReference>
<dbReference type="SUPFAM" id="SSF52540">
    <property type="entry name" value="P-loop containing nucleoside triphosphate hydrolases"/>
    <property type="match status" value="1"/>
</dbReference>
<keyword evidence="3" id="KW-0067">ATP-binding</keyword>
<dbReference type="SMART" id="SM00382">
    <property type="entry name" value="AAA"/>
    <property type="match status" value="1"/>
</dbReference>
<dbReference type="RefSeq" id="WP_212981399.1">
    <property type="nucleotide sequence ID" value="NZ_AP025343.1"/>
</dbReference>
<keyword evidence="6" id="KW-1185">Reference proteome</keyword>
<dbReference type="InterPro" id="IPR027417">
    <property type="entry name" value="P-loop_NTPase"/>
</dbReference>
<accession>A0A919YHP4</accession>
<dbReference type="PANTHER" id="PTHR43146:SF1">
    <property type="entry name" value="CANCER-RELATED NUCLEOSIDE-TRIPHOSPHATASE"/>
    <property type="match status" value="1"/>
</dbReference>
<evidence type="ECO:0000313" key="5">
    <source>
        <dbReference type="EMBL" id="GIO51407.1"/>
    </source>
</evidence>
<dbReference type="AlphaFoldDB" id="A0A919YHP4"/>
<evidence type="ECO:0000259" key="4">
    <source>
        <dbReference type="SMART" id="SM00382"/>
    </source>
</evidence>
<evidence type="ECO:0000256" key="1">
    <source>
        <dbReference type="ARBA" id="ARBA00022741"/>
    </source>
</evidence>
<dbReference type="GO" id="GO:0017111">
    <property type="term" value="F:ribonucleoside triphosphate phosphatase activity"/>
    <property type="evidence" value="ECO:0007669"/>
    <property type="project" value="InterPro"/>
</dbReference>
<reference evidence="5 6" key="1">
    <citation type="submission" date="2021-03" db="EMBL/GenBank/DDBJ databases">
        <title>Antimicrobial resistance genes in bacteria isolated from Japanese honey, and their potential for conferring macrolide and lincosamide resistance in the American foulbrood pathogen Paenibacillus larvae.</title>
        <authorList>
            <person name="Okamoto M."/>
            <person name="Kumagai M."/>
            <person name="Kanamori H."/>
            <person name="Takamatsu D."/>
        </authorList>
    </citation>
    <scope>NUCLEOTIDE SEQUENCE [LARGE SCALE GENOMIC DNA]</scope>
    <source>
        <strain evidence="5 6">J34TS1</strain>
    </source>
</reference>
<keyword evidence="1" id="KW-0547">Nucleotide-binding</keyword>
<name>A0A919YHP4_9BACL</name>
<evidence type="ECO:0000256" key="2">
    <source>
        <dbReference type="ARBA" id="ARBA00022801"/>
    </source>
</evidence>
<dbReference type="InterPro" id="IPR003593">
    <property type="entry name" value="AAA+_ATPase"/>
</dbReference>
<comment type="caution">
    <text evidence="5">The sequence shown here is derived from an EMBL/GenBank/DDBJ whole genome shotgun (WGS) entry which is preliminary data.</text>
</comment>
<sequence length="291" mass="33329">MTNEEKKQIEELVSILEDVIHEKIPIHLGCCQLSGLYHSGNPWVWSDFDEYYSKLNDIPLPNEYGLWNEEALNTKLTKLDEYKNEVLRAAQQLLNELKVYMSAALACNKNGDGDSGKNVFLLTGKPRMGKSTLIKNMIHRLGSERCGGFYTEEIRDDNERIGFKCVAVDGGRLEIASIKNNSTFKIGRYGVDVKGFEDFVIPLLESSLQSKKVIVIDEIGFMQMLSLPFQEWIRKIIFDHQHVVLGTVPVDSHTEIDKIKNHFRVKIIHINEDNRDTIADEIMQMILTKIE</sequence>